<comment type="caution">
    <text evidence="3">The sequence shown here is derived from an EMBL/GenBank/DDBJ whole genome shotgun (WGS) entry which is preliminary data.</text>
</comment>
<keyword evidence="3" id="KW-0808">Transferase</keyword>
<dbReference type="Pfam" id="PF12804">
    <property type="entry name" value="NTP_transf_3"/>
    <property type="match status" value="1"/>
</dbReference>
<feature type="domain" description="MobA-like NTP transferase" evidence="2">
    <location>
        <begin position="7"/>
        <end position="160"/>
    </location>
</feature>
<dbReference type="PANTHER" id="PTHR43777:SF1">
    <property type="entry name" value="MOLYBDENUM COFACTOR CYTIDYLYLTRANSFERASE"/>
    <property type="match status" value="1"/>
</dbReference>
<evidence type="ECO:0000313" key="4">
    <source>
        <dbReference type="Proteomes" id="UP000315167"/>
    </source>
</evidence>
<dbReference type="CDD" id="cd04182">
    <property type="entry name" value="GT_2_like_f"/>
    <property type="match status" value="1"/>
</dbReference>
<evidence type="ECO:0000256" key="1">
    <source>
        <dbReference type="ARBA" id="ARBA00022842"/>
    </source>
</evidence>
<evidence type="ECO:0000313" key="3">
    <source>
        <dbReference type="EMBL" id="TWI01660.1"/>
    </source>
</evidence>
<accession>A0A562L1W9</accession>
<dbReference type="Proteomes" id="UP000315167">
    <property type="component" value="Unassembled WGS sequence"/>
</dbReference>
<name>A0A562L1W9_9GAMM</name>
<keyword evidence="1" id="KW-0460">Magnesium</keyword>
<reference evidence="3 4" key="1">
    <citation type="journal article" date="2015" name="Stand. Genomic Sci.">
        <title>Genomic Encyclopedia of Bacterial and Archaeal Type Strains, Phase III: the genomes of soil and plant-associated and newly described type strains.</title>
        <authorList>
            <person name="Whitman W.B."/>
            <person name="Woyke T."/>
            <person name="Klenk H.P."/>
            <person name="Zhou Y."/>
            <person name="Lilburn T.G."/>
            <person name="Beck B.J."/>
            <person name="De Vos P."/>
            <person name="Vandamme P."/>
            <person name="Eisen J.A."/>
            <person name="Garrity G."/>
            <person name="Hugenholtz P."/>
            <person name="Kyrpides N.C."/>
        </authorList>
    </citation>
    <scope>NUCLEOTIDE SEQUENCE [LARGE SCALE GENOMIC DNA]</scope>
    <source>
        <strain evidence="3 4">CGMCC 1.10821</strain>
    </source>
</reference>
<dbReference type="Gene3D" id="3.90.550.10">
    <property type="entry name" value="Spore Coat Polysaccharide Biosynthesis Protein SpsA, Chain A"/>
    <property type="match status" value="1"/>
</dbReference>
<dbReference type="PANTHER" id="PTHR43777">
    <property type="entry name" value="MOLYBDENUM COFACTOR CYTIDYLYLTRANSFERASE"/>
    <property type="match status" value="1"/>
</dbReference>
<organism evidence="3 4">
    <name type="scientific">Luteimonas cucumeris</name>
    <dbReference type="NCBI Taxonomy" id="985012"/>
    <lineage>
        <taxon>Bacteria</taxon>
        <taxon>Pseudomonadati</taxon>
        <taxon>Pseudomonadota</taxon>
        <taxon>Gammaproteobacteria</taxon>
        <taxon>Lysobacterales</taxon>
        <taxon>Lysobacteraceae</taxon>
        <taxon>Luteimonas</taxon>
    </lineage>
</organism>
<proteinExistence type="predicted"/>
<gene>
    <name evidence="3" type="ORF">IP90_02219</name>
</gene>
<keyword evidence="4" id="KW-1185">Reference proteome</keyword>
<keyword evidence="3" id="KW-0548">Nucleotidyltransferase</keyword>
<dbReference type="EMBL" id="VLKN01000005">
    <property type="protein sequence ID" value="TWI01660.1"/>
    <property type="molecule type" value="Genomic_DNA"/>
</dbReference>
<dbReference type="AlphaFoldDB" id="A0A562L1W9"/>
<sequence>MTDPHIALVLAAGGSTRLGRPKQLLTRDGETLVHRTARLASETGASRVLVVVGAAREAIEAELRDMTCELIVNPDWQQGLASSLRAAAPRVLASRLKVLIAGCDQPALEAAHLRALLEGASAMSSRCAATHYDDALGVPAVIPWDWFERMELQGDRGFGTRLRELQAGSLFVLESPALALDIDTQDDIDAAIATGWLDPANGSTIHRKD</sequence>
<dbReference type="RefSeq" id="WP_242007561.1">
    <property type="nucleotide sequence ID" value="NZ_VLKN01000005.1"/>
</dbReference>
<dbReference type="GO" id="GO:0016779">
    <property type="term" value="F:nucleotidyltransferase activity"/>
    <property type="evidence" value="ECO:0007669"/>
    <property type="project" value="UniProtKB-KW"/>
</dbReference>
<protein>
    <submittedName>
        <fullName evidence="3">Molybdenum cofactor cytidylyltransferase</fullName>
    </submittedName>
</protein>
<dbReference type="InterPro" id="IPR025877">
    <property type="entry name" value="MobA-like_NTP_Trfase"/>
</dbReference>
<dbReference type="InterPro" id="IPR029044">
    <property type="entry name" value="Nucleotide-diphossugar_trans"/>
</dbReference>
<evidence type="ECO:0000259" key="2">
    <source>
        <dbReference type="Pfam" id="PF12804"/>
    </source>
</evidence>
<dbReference type="SUPFAM" id="SSF53448">
    <property type="entry name" value="Nucleotide-diphospho-sugar transferases"/>
    <property type="match status" value="1"/>
</dbReference>